<keyword evidence="4" id="KW-1185">Reference proteome</keyword>
<evidence type="ECO:0000256" key="1">
    <source>
        <dbReference type="SAM" id="MobiDB-lite"/>
    </source>
</evidence>
<evidence type="ECO:0000256" key="2">
    <source>
        <dbReference type="SAM" id="Phobius"/>
    </source>
</evidence>
<dbReference type="RefSeq" id="WP_379140785.1">
    <property type="nucleotide sequence ID" value="NZ_JBHUEN010000015.1"/>
</dbReference>
<gene>
    <name evidence="3" type="ORF">ACFSCT_05480</name>
</gene>
<dbReference type="Proteomes" id="UP001597213">
    <property type="component" value="Unassembled WGS sequence"/>
</dbReference>
<feature type="region of interest" description="Disordered" evidence="1">
    <location>
        <begin position="42"/>
        <end position="71"/>
    </location>
</feature>
<reference evidence="4" key="1">
    <citation type="journal article" date="2019" name="Int. J. Syst. Evol. Microbiol.">
        <title>The Global Catalogue of Microorganisms (GCM) 10K type strain sequencing project: providing services to taxonomists for standard genome sequencing and annotation.</title>
        <authorList>
            <consortium name="The Broad Institute Genomics Platform"/>
            <consortium name="The Broad Institute Genome Sequencing Center for Infectious Disease"/>
            <person name="Wu L."/>
            <person name="Ma J."/>
        </authorList>
    </citation>
    <scope>NUCLEOTIDE SEQUENCE [LARGE SCALE GENOMIC DNA]</scope>
    <source>
        <strain evidence="4">CCUG 56029</strain>
    </source>
</reference>
<dbReference type="EMBL" id="JBHUEN010000015">
    <property type="protein sequence ID" value="MFD1881165.1"/>
    <property type="molecule type" value="Genomic_DNA"/>
</dbReference>
<feature type="compositionally biased region" description="Polar residues" evidence="1">
    <location>
        <begin position="61"/>
        <end position="71"/>
    </location>
</feature>
<evidence type="ECO:0000313" key="4">
    <source>
        <dbReference type="Proteomes" id="UP001597213"/>
    </source>
</evidence>
<comment type="caution">
    <text evidence="3">The sequence shown here is derived from an EMBL/GenBank/DDBJ whole genome shotgun (WGS) entry which is preliminary data.</text>
</comment>
<keyword evidence="2" id="KW-1133">Transmembrane helix</keyword>
<sequence>MSAPQTDPEKQVRNHLVPIVGIIVIVVVVLLGFLWWIGDETDDPAMPGETVGPIEEIPSAPQGTTTGQPPG</sequence>
<name>A0ABW4R568_9RHOB</name>
<proteinExistence type="predicted"/>
<evidence type="ECO:0000313" key="3">
    <source>
        <dbReference type="EMBL" id="MFD1881165.1"/>
    </source>
</evidence>
<accession>A0ABW4R568</accession>
<organism evidence="3 4">
    <name type="scientific">Paracoccus pacificus</name>
    <dbReference type="NCBI Taxonomy" id="1463598"/>
    <lineage>
        <taxon>Bacteria</taxon>
        <taxon>Pseudomonadati</taxon>
        <taxon>Pseudomonadota</taxon>
        <taxon>Alphaproteobacteria</taxon>
        <taxon>Rhodobacterales</taxon>
        <taxon>Paracoccaceae</taxon>
        <taxon>Paracoccus</taxon>
    </lineage>
</organism>
<keyword evidence="2" id="KW-0472">Membrane</keyword>
<protein>
    <submittedName>
        <fullName evidence="3">Uncharacterized protein</fullName>
    </submittedName>
</protein>
<feature type="transmembrane region" description="Helical" evidence="2">
    <location>
        <begin position="16"/>
        <end position="37"/>
    </location>
</feature>
<keyword evidence="2" id="KW-0812">Transmembrane</keyword>